<dbReference type="Pfam" id="PF19269">
    <property type="entry name" value="Anticodon_2"/>
    <property type="match status" value="1"/>
</dbReference>
<reference evidence="11" key="1">
    <citation type="submission" date="2017-04" db="EMBL/GenBank/DDBJ databases">
        <authorList>
            <person name="Varghese N."/>
            <person name="Submissions S."/>
        </authorList>
    </citation>
    <scope>NUCLEOTIDE SEQUENCE [LARGE SCALE GENOMIC DNA]</scope>
    <source>
        <strain evidence="11">RKEM611</strain>
    </source>
</reference>
<dbReference type="HAMAP" id="MF_00022">
    <property type="entry name" value="Glu_tRNA_synth_type1"/>
    <property type="match status" value="1"/>
</dbReference>
<dbReference type="SUPFAM" id="SSF48163">
    <property type="entry name" value="An anticodon-binding domain of class I aminoacyl-tRNA synthetases"/>
    <property type="match status" value="1"/>
</dbReference>
<dbReference type="PANTHER" id="PTHR43311:SF2">
    <property type="entry name" value="GLUTAMATE--TRNA LIGASE, MITOCHONDRIAL-RELATED"/>
    <property type="match status" value="1"/>
</dbReference>
<dbReference type="GO" id="GO:0005524">
    <property type="term" value="F:ATP binding"/>
    <property type="evidence" value="ECO:0007669"/>
    <property type="project" value="UniProtKB-UniRule"/>
</dbReference>
<evidence type="ECO:0000313" key="11">
    <source>
        <dbReference type="Proteomes" id="UP000192907"/>
    </source>
</evidence>
<keyword evidence="2 7" id="KW-0436">Ligase</keyword>
<dbReference type="InterPro" id="IPR004527">
    <property type="entry name" value="Glu-tRNA-ligase_bac/mito"/>
</dbReference>
<dbReference type="InterPro" id="IPR000924">
    <property type="entry name" value="Glu/Gln-tRNA-synth"/>
</dbReference>
<organism evidence="10 11">
    <name type="scientific">Pseudobacteriovorax antillogorgiicola</name>
    <dbReference type="NCBI Taxonomy" id="1513793"/>
    <lineage>
        <taxon>Bacteria</taxon>
        <taxon>Pseudomonadati</taxon>
        <taxon>Bdellovibrionota</taxon>
        <taxon>Oligoflexia</taxon>
        <taxon>Oligoflexales</taxon>
        <taxon>Pseudobacteriovoracaceae</taxon>
        <taxon>Pseudobacteriovorax</taxon>
    </lineage>
</organism>
<protein>
    <recommendedName>
        <fullName evidence="7">Glutamate--tRNA ligase</fullName>
        <ecNumber evidence="7">6.1.1.17</ecNumber>
    </recommendedName>
    <alternativeName>
        <fullName evidence="7">Glutamyl-tRNA synthetase</fullName>
        <shortName evidence="7">GluRS</shortName>
    </alternativeName>
</protein>
<dbReference type="OrthoDB" id="5288516at2"/>
<dbReference type="GO" id="GO:0004818">
    <property type="term" value="F:glutamate-tRNA ligase activity"/>
    <property type="evidence" value="ECO:0007669"/>
    <property type="project" value="UniProtKB-UniRule"/>
</dbReference>
<dbReference type="InterPro" id="IPR001412">
    <property type="entry name" value="aa-tRNA-synth_I_CS"/>
</dbReference>
<dbReference type="Gene3D" id="1.10.10.350">
    <property type="match status" value="1"/>
</dbReference>
<dbReference type="PANTHER" id="PTHR43311">
    <property type="entry name" value="GLUTAMATE--TRNA LIGASE"/>
    <property type="match status" value="1"/>
</dbReference>
<dbReference type="STRING" id="1513793.SAMN06296036_1016"/>
<dbReference type="GO" id="GO:0008270">
    <property type="term" value="F:zinc ion binding"/>
    <property type="evidence" value="ECO:0007669"/>
    <property type="project" value="UniProtKB-UniRule"/>
</dbReference>
<dbReference type="InterPro" id="IPR020751">
    <property type="entry name" value="aa-tRNA-synth_I_codon-bd_sub2"/>
</dbReference>
<comment type="similarity">
    <text evidence="1 7">Belongs to the class-I aminoacyl-tRNA synthetase family. Glutamate--tRNA ligase type 1 subfamily.</text>
</comment>
<dbReference type="InterPro" id="IPR020058">
    <property type="entry name" value="Glu/Gln-tRNA-synth_Ib_cat-dom"/>
</dbReference>
<evidence type="ECO:0000259" key="8">
    <source>
        <dbReference type="Pfam" id="PF00749"/>
    </source>
</evidence>
<evidence type="ECO:0000256" key="7">
    <source>
        <dbReference type="HAMAP-Rule" id="MF_00022"/>
    </source>
</evidence>
<evidence type="ECO:0000256" key="1">
    <source>
        <dbReference type="ARBA" id="ARBA00007894"/>
    </source>
</evidence>
<dbReference type="Gene3D" id="3.40.50.620">
    <property type="entry name" value="HUPs"/>
    <property type="match status" value="1"/>
</dbReference>
<proteinExistence type="inferred from homology"/>
<dbReference type="NCBIfam" id="TIGR00464">
    <property type="entry name" value="gltX_bact"/>
    <property type="match status" value="1"/>
</dbReference>
<dbReference type="FunFam" id="3.40.50.620:FF:000045">
    <property type="entry name" value="Glutamate--tRNA ligase, mitochondrial"/>
    <property type="match status" value="1"/>
</dbReference>
<gene>
    <name evidence="7" type="primary">gltX</name>
    <name evidence="10" type="ORF">SAMN06296036_1016</name>
</gene>
<evidence type="ECO:0000313" key="10">
    <source>
        <dbReference type="EMBL" id="SME87715.1"/>
    </source>
</evidence>
<feature type="binding site" evidence="7">
    <location>
        <position position="110"/>
    </location>
    <ligand>
        <name>Zn(2+)</name>
        <dbReference type="ChEBI" id="CHEBI:29105"/>
    </ligand>
</feature>
<keyword evidence="5 7" id="KW-0648">Protein biosynthesis</keyword>
<keyword evidence="11" id="KW-1185">Reference proteome</keyword>
<feature type="binding site" evidence="7">
    <location>
        <position position="257"/>
    </location>
    <ligand>
        <name>ATP</name>
        <dbReference type="ChEBI" id="CHEBI:30616"/>
    </ligand>
</feature>
<dbReference type="EC" id="6.1.1.17" evidence="7"/>
<feature type="binding site" evidence="7">
    <location>
        <position position="139"/>
    </location>
    <ligand>
        <name>Zn(2+)</name>
        <dbReference type="ChEBI" id="CHEBI:29105"/>
    </ligand>
</feature>
<dbReference type="GO" id="GO:0005829">
    <property type="term" value="C:cytosol"/>
    <property type="evidence" value="ECO:0007669"/>
    <property type="project" value="TreeGrafter"/>
</dbReference>
<keyword evidence="7" id="KW-0862">Zinc</keyword>
<dbReference type="Pfam" id="PF00749">
    <property type="entry name" value="tRNA-synt_1c"/>
    <property type="match status" value="1"/>
</dbReference>
<dbReference type="GO" id="GO:0006424">
    <property type="term" value="P:glutamyl-tRNA aminoacylation"/>
    <property type="evidence" value="ECO:0007669"/>
    <property type="project" value="UniProtKB-UniRule"/>
</dbReference>
<sequence length="480" mass="55490">MSGNREVKVRIAPSPTGDPHVGTAYIALFNYVFAKKNGGKFVLRIEDTDQTRAKSSSEAQILSSLKWLGLSWDEGPDVGGDFGPYHQSKRLDIYKEHYEQLIASGKAYRCFCTADRLQALREEQKAAGKQTKYDGKCRDMSQEEAAKLVADGVPSVVRLKMPLDGTTKFNDELRGAVEINNEQLDDQVLIKSDGFPTYHFANVVDDHLMHISHVIRAEEWISSTPKHVLLYEAFGWDEPTWIHMPLLRNTDKSKISKRKNPVSLDYYHRAGILPEAMVNFLALMGWSYGDDQEIFSLDQMIEVFDFRKVSLGGPIFDQVKLNWVNQHYMHQMNEDQFVNYVREQIFSEDYLRKMKPLVLERMSRFEQFTDNNQFFFNGALNYDGLAIVPKGKEKGEMKKMVKGLVEKLDDLYEWDVDHIEACLKAYKDELGWKPKDFFMPIRLMITGRKDSPPLNETIEVLGREIVRFRLRDFIQSSHLK</sequence>
<dbReference type="InterPro" id="IPR014729">
    <property type="entry name" value="Rossmann-like_a/b/a_fold"/>
</dbReference>
<keyword evidence="3 7" id="KW-0547">Nucleotide-binding</keyword>
<dbReference type="PROSITE" id="PS00178">
    <property type="entry name" value="AA_TRNA_LIGASE_I"/>
    <property type="match status" value="1"/>
</dbReference>
<evidence type="ECO:0000256" key="3">
    <source>
        <dbReference type="ARBA" id="ARBA00022741"/>
    </source>
</evidence>
<feature type="binding site" evidence="7">
    <location>
        <position position="137"/>
    </location>
    <ligand>
        <name>Zn(2+)</name>
        <dbReference type="ChEBI" id="CHEBI:29105"/>
    </ligand>
</feature>
<evidence type="ECO:0000256" key="6">
    <source>
        <dbReference type="ARBA" id="ARBA00023146"/>
    </source>
</evidence>
<keyword evidence="4 7" id="KW-0067">ATP-binding</keyword>
<accession>A0A1Y6B215</accession>
<dbReference type="Proteomes" id="UP000192907">
    <property type="component" value="Unassembled WGS sequence"/>
</dbReference>
<name>A0A1Y6B215_9BACT</name>
<keyword evidence="7" id="KW-0963">Cytoplasm</keyword>
<evidence type="ECO:0000256" key="4">
    <source>
        <dbReference type="ARBA" id="ARBA00022840"/>
    </source>
</evidence>
<dbReference type="GO" id="GO:0000049">
    <property type="term" value="F:tRNA binding"/>
    <property type="evidence" value="ECO:0007669"/>
    <property type="project" value="InterPro"/>
</dbReference>
<keyword evidence="7" id="KW-0479">Metal-binding</keyword>
<feature type="short sequence motif" description="'HIGH' region" evidence="7">
    <location>
        <begin position="13"/>
        <end position="23"/>
    </location>
</feature>
<comment type="subunit">
    <text evidence="7">Monomer.</text>
</comment>
<feature type="short sequence motif" description="'KMSKS' region" evidence="7">
    <location>
        <begin position="254"/>
        <end position="258"/>
    </location>
</feature>
<feature type="binding site" evidence="7">
    <location>
        <position position="112"/>
    </location>
    <ligand>
        <name>Zn(2+)</name>
        <dbReference type="ChEBI" id="CHEBI:29105"/>
    </ligand>
</feature>
<dbReference type="EMBL" id="FWZT01000001">
    <property type="protein sequence ID" value="SME87715.1"/>
    <property type="molecule type" value="Genomic_DNA"/>
</dbReference>
<dbReference type="CDD" id="cd00808">
    <property type="entry name" value="GluRS_core"/>
    <property type="match status" value="1"/>
</dbReference>
<comment type="subcellular location">
    <subcellularLocation>
        <location evidence="7">Cytoplasm</location>
    </subcellularLocation>
</comment>
<evidence type="ECO:0000256" key="5">
    <source>
        <dbReference type="ARBA" id="ARBA00022917"/>
    </source>
</evidence>
<dbReference type="SUPFAM" id="SSF52374">
    <property type="entry name" value="Nucleotidylyl transferase"/>
    <property type="match status" value="1"/>
</dbReference>
<dbReference type="InterPro" id="IPR045462">
    <property type="entry name" value="aa-tRNA-synth_I_cd-bd"/>
</dbReference>
<feature type="domain" description="Glutamyl/glutaminyl-tRNA synthetase class Ib catalytic" evidence="8">
    <location>
        <begin position="6"/>
        <end position="323"/>
    </location>
</feature>
<dbReference type="InterPro" id="IPR008925">
    <property type="entry name" value="aa_tRNA-synth_I_cd-bd_sf"/>
</dbReference>
<comment type="catalytic activity">
    <reaction evidence="7">
        <text>tRNA(Glu) + L-glutamate + ATP = L-glutamyl-tRNA(Glu) + AMP + diphosphate</text>
        <dbReference type="Rhea" id="RHEA:23540"/>
        <dbReference type="Rhea" id="RHEA-COMP:9663"/>
        <dbReference type="Rhea" id="RHEA-COMP:9680"/>
        <dbReference type="ChEBI" id="CHEBI:29985"/>
        <dbReference type="ChEBI" id="CHEBI:30616"/>
        <dbReference type="ChEBI" id="CHEBI:33019"/>
        <dbReference type="ChEBI" id="CHEBI:78442"/>
        <dbReference type="ChEBI" id="CHEBI:78520"/>
        <dbReference type="ChEBI" id="CHEBI:456215"/>
        <dbReference type="EC" id="6.1.1.17"/>
    </reaction>
</comment>
<evidence type="ECO:0000259" key="9">
    <source>
        <dbReference type="Pfam" id="PF19269"/>
    </source>
</evidence>
<evidence type="ECO:0000256" key="2">
    <source>
        <dbReference type="ARBA" id="ARBA00022598"/>
    </source>
</evidence>
<dbReference type="InterPro" id="IPR033910">
    <property type="entry name" value="GluRS_core"/>
</dbReference>
<feature type="domain" description="Aminoacyl-tRNA synthetase class I anticodon-binding" evidence="9">
    <location>
        <begin position="337"/>
        <end position="474"/>
    </location>
</feature>
<dbReference type="AlphaFoldDB" id="A0A1Y6B215"/>
<dbReference type="RefSeq" id="WP_132314875.1">
    <property type="nucleotide sequence ID" value="NZ_FWZT01000001.1"/>
</dbReference>
<keyword evidence="6 7" id="KW-0030">Aminoacyl-tRNA synthetase</keyword>
<dbReference type="PRINTS" id="PR00987">
    <property type="entry name" value="TRNASYNTHGLU"/>
</dbReference>
<comment type="cofactor">
    <cofactor evidence="7">
        <name>Zn(2+)</name>
        <dbReference type="ChEBI" id="CHEBI:29105"/>
    </cofactor>
    <text evidence="7">Binds 1 zinc ion per subunit.</text>
</comment>
<dbReference type="InterPro" id="IPR049940">
    <property type="entry name" value="GluQ/Sye"/>
</dbReference>
<comment type="function">
    <text evidence="7">Catalyzes the attachment of glutamate to tRNA(Glu) in a two-step reaction: glutamate is first activated by ATP to form Glu-AMP and then transferred to the acceptor end of tRNA(Glu).</text>
</comment>